<proteinExistence type="predicted"/>
<evidence type="ECO:0000313" key="2">
    <source>
        <dbReference type="Proteomes" id="UP000315724"/>
    </source>
</evidence>
<sequence>MWPQFFFVIACLLLPVAWGVIVHQLFELLERSLKKDKRPRDSSYSDYQI</sequence>
<dbReference type="AlphaFoldDB" id="A0A517QTN1"/>
<evidence type="ECO:0000313" key="1">
    <source>
        <dbReference type="EMBL" id="QDT35004.1"/>
    </source>
</evidence>
<gene>
    <name evidence="1" type="ORF">Mal48_42770</name>
</gene>
<protein>
    <submittedName>
        <fullName evidence="1">Uncharacterized protein</fullName>
    </submittedName>
</protein>
<dbReference type="KEGG" id="tpol:Mal48_42770"/>
<reference evidence="1 2" key="1">
    <citation type="submission" date="2019-02" db="EMBL/GenBank/DDBJ databases">
        <title>Deep-cultivation of Planctomycetes and their phenomic and genomic characterization uncovers novel biology.</title>
        <authorList>
            <person name="Wiegand S."/>
            <person name="Jogler M."/>
            <person name="Boedeker C."/>
            <person name="Pinto D."/>
            <person name="Vollmers J."/>
            <person name="Rivas-Marin E."/>
            <person name="Kohn T."/>
            <person name="Peeters S.H."/>
            <person name="Heuer A."/>
            <person name="Rast P."/>
            <person name="Oberbeckmann S."/>
            <person name="Bunk B."/>
            <person name="Jeske O."/>
            <person name="Meyerdierks A."/>
            <person name="Storesund J.E."/>
            <person name="Kallscheuer N."/>
            <person name="Luecker S."/>
            <person name="Lage O.M."/>
            <person name="Pohl T."/>
            <person name="Merkel B.J."/>
            <person name="Hornburger P."/>
            <person name="Mueller R.-W."/>
            <person name="Bruemmer F."/>
            <person name="Labrenz M."/>
            <person name="Spormann A.M."/>
            <person name="Op den Camp H."/>
            <person name="Overmann J."/>
            <person name="Amann R."/>
            <person name="Jetten M.S.M."/>
            <person name="Mascher T."/>
            <person name="Medema M.H."/>
            <person name="Devos D.P."/>
            <person name="Kaster A.-K."/>
            <person name="Ovreas L."/>
            <person name="Rohde M."/>
            <person name="Galperin M.Y."/>
            <person name="Jogler C."/>
        </authorList>
    </citation>
    <scope>NUCLEOTIDE SEQUENCE [LARGE SCALE GENOMIC DNA]</scope>
    <source>
        <strain evidence="1 2">Mal48</strain>
    </source>
</reference>
<keyword evidence="2" id="KW-1185">Reference proteome</keyword>
<accession>A0A517QTN1</accession>
<name>A0A517QTN1_9PLAN</name>
<dbReference type="Proteomes" id="UP000315724">
    <property type="component" value="Chromosome"/>
</dbReference>
<organism evidence="1 2">
    <name type="scientific">Thalassoglobus polymorphus</name>
    <dbReference type="NCBI Taxonomy" id="2527994"/>
    <lineage>
        <taxon>Bacteria</taxon>
        <taxon>Pseudomonadati</taxon>
        <taxon>Planctomycetota</taxon>
        <taxon>Planctomycetia</taxon>
        <taxon>Planctomycetales</taxon>
        <taxon>Planctomycetaceae</taxon>
        <taxon>Thalassoglobus</taxon>
    </lineage>
</organism>
<dbReference type="EMBL" id="CP036267">
    <property type="protein sequence ID" value="QDT35004.1"/>
    <property type="molecule type" value="Genomic_DNA"/>
</dbReference>